<accession>A0A7X2PAD6</accession>
<dbReference type="Pfam" id="PF07331">
    <property type="entry name" value="TctB"/>
    <property type="match status" value="1"/>
</dbReference>
<evidence type="ECO:0000313" key="4">
    <source>
        <dbReference type="Proteomes" id="UP000460549"/>
    </source>
</evidence>
<comment type="caution">
    <text evidence="3">The sequence shown here is derived from an EMBL/GenBank/DDBJ whole genome shotgun (WGS) entry which is preliminary data.</text>
</comment>
<dbReference type="AlphaFoldDB" id="A0A7X2PAD6"/>
<dbReference type="RefSeq" id="WP_154424192.1">
    <property type="nucleotide sequence ID" value="NZ_VUNN01000001.1"/>
</dbReference>
<gene>
    <name evidence="3" type="ORF">FYJ80_00620</name>
</gene>
<feature type="domain" description="DUF1468" evidence="2">
    <location>
        <begin position="15"/>
        <end position="149"/>
    </location>
</feature>
<keyword evidence="1" id="KW-0812">Transmembrane</keyword>
<evidence type="ECO:0000259" key="2">
    <source>
        <dbReference type="Pfam" id="PF07331"/>
    </source>
</evidence>
<feature type="transmembrane region" description="Helical" evidence="1">
    <location>
        <begin position="42"/>
        <end position="64"/>
    </location>
</feature>
<dbReference type="Proteomes" id="UP000460549">
    <property type="component" value="Unassembled WGS sequence"/>
</dbReference>
<evidence type="ECO:0000313" key="3">
    <source>
        <dbReference type="EMBL" id="MSU05291.1"/>
    </source>
</evidence>
<keyword evidence="4" id="KW-1185">Reference proteome</keyword>
<keyword evidence="1" id="KW-0472">Membrane</keyword>
<feature type="transmembrane region" description="Helical" evidence="1">
    <location>
        <begin position="12"/>
        <end position="36"/>
    </location>
</feature>
<organism evidence="3 4">
    <name type="scientific">Bullifex porci</name>
    <dbReference type="NCBI Taxonomy" id="2606638"/>
    <lineage>
        <taxon>Bacteria</taxon>
        <taxon>Pseudomonadati</taxon>
        <taxon>Spirochaetota</taxon>
        <taxon>Spirochaetia</taxon>
        <taxon>Spirochaetales</taxon>
        <taxon>Spirochaetaceae</taxon>
        <taxon>Bullifex</taxon>
    </lineage>
</organism>
<dbReference type="EMBL" id="VUNN01000001">
    <property type="protein sequence ID" value="MSU05291.1"/>
    <property type="molecule type" value="Genomic_DNA"/>
</dbReference>
<sequence length="161" mass="18312">MEEKNKKINPVLIEGIVLCALSVLGIIFSIICHYGFKVEWKLSPYLFPLFISIMLCMLSISLILSSFSGLKEAKREKGDRKTFLIFLLECAIYLIVLKYLGFLISTMLLLGAIVHLLGEKSWWKIILISVVTSLIIYFLFGVYLGVMLPKGKLLYMIGIRL</sequence>
<feature type="transmembrane region" description="Helical" evidence="1">
    <location>
        <begin position="84"/>
        <end position="117"/>
    </location>
</feature>
<protein>
    <submittedName>
        <fullName evidence="3">Tripartite tricarboxylate transporter TctB family protein</fullName>
    </submittedName>
</protein>
<evidence type="ECO:0000256" key="1">
    <source>
        <dbReference type="SAM" id="Phobius"/>
    </source>
</evidence>
<reference evidence="3 4" key="1">
    <citation type="submission" date="2019-08" db="EMBL/GenBank/DDBJ databases">
        <title>In-depth cultivation of the pig gut microbiome towards novel bacterial diversity and tailored functional studies.</title>
        <authorList>
            <person name="Wylensek D."/>
            <person name="Hitch T.C.A."/>
            <person name="Clavel T."/>
        </authorList>
    </citation>
    <scope>NUCLEOTIDE SEQUENCE [LARGE SCALE GENOMIC DNA]</scope>
    <source>
        <strain evidence="3 4">NM-380-WT-3C1</strain>
    </source>
</reference>
<dbReference type="InterPro" id="IPR009936">
    <property type="entry name" value="DUF1468"/>
</dbReference>
<name>A0A7X2PAD6_9SPIO</name>
<keyword evidence="1" id="KW-1133">Transmembrane helix</keyword>
<proteinExistence type="predicted"/>
<feature type="transmembrane region" description="Helical" evidence="1">
    <location>
        <begin position="123"/>
        <end position="146"/>
    </location>
</feature>